<dbReference type="AlphaFoldDB" id="A0A6N7IVD7"/>
<dbReference type="InterPro" id="IPR011990">
    <property type="entry name" value="TPR-like_helical_dom_sf"/>
</dbReference>
<organism evidence="1 2">
    <name type="scientific">Desulfofundulus thermobenzoicus</name>
    <dbReference type="NCBI Taxonomy" id="29376"/>
    <lineage>
        <taxon>Bacteria</taxon>
        <taxon>Bacillati</taxon>
        <taxon>Bacillota</taxon>
        <taxon>Clostridia</taxon>
        <taxon>Eubacteriales</taxon>
        <taxon>Peptococcaceae</taxon>
        <taxon>Desulfofundulus</taxon>
    </lineage>
</organism>
<dbReference type="EMBL" id="WHYR01000126">
    <property type="protein sequence ID" value="MQL54042.1"/>
    <property type="molecule type" value="Genomic_DNA"/>
</dbReference>
<feature type="non-terminal residue" evidence="1">
    <location>
        <position position="1"/>
    </location>
</feature>
<protein>
    <submittedName>
        <fullName evidence="1">Aspartate phosphatase</fullName>
    </submittedName>
</protein>
<proteinExistence type="predicted"/>
<accession>A0A6N7IVD7</accession>
<dbReference type="Gene3D" id="1.25.40.10">
    <property type="entry name" value="Tetratricopeptide repeat domain"/>
    <property type="match status" value="1"/>
</dbReference>
<name>A0A6N7IVD7_9FIRM</name>
<evidence type="ECO:0000313" key="1">
    <source>
        <dbReference type="EMBL" id="MQL54042.1"/>
    </source>
</evidence>
<dbReference type="Proteomes" id="UP000441717">
    <property type="component" value="Unassembled WGS sequence"/>
</dbReference>
<gene>
    <name evidence="1" type="ORF">GFC01_17640</name>
</gene>
<sequence>LDPLIMLSKAYFKKKEKDLGKYALNNGIELSEKLKDHVLLLIFKFLRSLYVDNNFEQLETIMESLEIKSIYPDLEDLAKDAAKYYNEMGDKDNAMHFYEKILYFQTQVKRGDCQYEI</sequence>
<reference evidence="1 2" key="1">
    <citation type="submission" date="2019-10" db="EMBL/GenBank/DDBJ databases">
        <title>Comparative genomics of sulfur disproportionating microorganisms.</title>
        <authorList>
            <person name="Ward L.M."/>
            <person name="Bertran E."/>
            <person name="Johnston D."/>
        </authorList>
    </citation>
    <scope>NUCLEOTIDE SEQUENCE [LARGE SCALE GENOMIC DNA]</scope>
    <source>
        <strain evidence="1 2">DSM 14055</strain>
    </source>
</reference>
<keyword evidence="2" id="KW-1185">Reference proteome</keyword>
<evidence type="ECO:0000313" key="2">
    <source>
        <dbReference type="Proteomes" id="UP000441717"/>
    </source>
</evidence>
<comment type="caution">
    <text evidence="1">The sequence shown here is derived from an EMBL/GenBank/DDBJ whole genome shotgun (WGS) entry which is preliminary data.</text>
</comment>